<dbReference type="InterPro" id="IPR002035">
    <property type="entry name" value="VWF_A"/>
</dbReference>
<dbReference type="PANTHER" id="PTHR10338:SF108">
    <property type="entry name" value="INTER-ALPHA-TRYPSIN INHIBITOR HEAVY CHAIN H4-LIKE PROTEIN"/>
    <property type="match status" value="1"/>
</dbReference>
<accession>A0ABY7FW96</accession>
<dbReference type="PROSITE" id="PS50234">
    <property type="entry name" value="VWFA"/>
    <property type="match status" value="1"/>
</dbReference>
<evidence type="ECO:0000259" key="3">
    <source>
        <dbReference type="PROSITE" id="PS51468"/>
    </source>
</evidence>
<gene>
    <name evidence="4" type="ORF">MAR_012169</name>
</gene>
<name>A0ABY7FW96_MYAAR</name>
<keyword evidence="5" id="KW-1185">Reference proteome</keyword>
<dbReference type="InterPro" id="IPR050934">
    <property type="entry name" value="ITIH"/>
</dbReference>
<evidence type="ECO:0000313" key="5">
    <source>
        <dbReference type="Proteomes" id="UP001164746"/>
    </source>
</evidence>
<feature type="compositionally biased region" description="Polar residues" evidence="1">
    <location>
        <begin position="711"/>
        <end position="722"/>
    </location>
</feature>
<feature type="region of interest" description="Disordered" evidence="1">
    <location>
        <begin position="692"/>
        <end position="722"/>
    </location>
</feature>
<dbReference type="InterPro" id="IPR036465">
    <property type="entry name" value="vWFA_dom_sf"/>
</dbReference>
<feature type="compositionally biased region" description="Acidic residues" evidence="1">
    <location>
        <begin position="748"/>
        <end position="781"/>
    </location>
</feature>
<dbReference type="PANTHER" id="PTHR10338">
    <property type="entry name" value="INTER-ALPHA-TRYPSIN INHIBITOR HEAVY CHAIN FAMILY MEMBER"/>
    <property type="match status" value="1"/>
</dbReference>
<reference evidence="4" key="1">
    <citation type="submission" date="2022-11" db="EMBL/GenBank/DDBJ databases">
        <title>Centuries of genome instability and evolution in soft-shell clam transmissible cancer (bioRxiv).</title>
        <authorList>
            <person name="Hart S.F.M."/>
            <person name="Yonemitsu M.A."/>
            <person name="Giersch R.M."/>
            <person name="Beal B.F."/>
            <person name="Arriagada G."/>
            <person name="Davis B.W."/>
            <person name="Ostrander E.A."/>
            <person name="Goff S.P."/>
            <person name="Metzger M.J."/>
        </authorList>
    </citation>
    <scope>NUCLEOTIDE SEQUENCE</scope>
    <source>
        <strain evidence="4">MELC-2E11</strain>
        <tissue evidence="4">Siphon/mantle</tissue>
    </source>
</reference>
<dbReference type="SMART" id="SM00609">
    <property type="entry name" value="VIT"/>
    <property type="match status" value="1"/>
</dbReference>
<dbReference type="Proteomes" id="UP001164746">
    <property type="component" value="Chromosome 14"/>
</dbReference>
<dbReference type="Gene3D" id="3.40.50.410">
    <property type="entry name" value="von Willebrand factor, type A domain"/>
    <property type="match status" value="1"/>
</dbReference>
<dbReference type="InterPro" id="IPR013694">
    <property type="entry name" value="VIT"/>
</dbReference>
<dbReference type="PROSITE" id="PS51468">
    <property type="entry name" value="VIT"/>
    <property type="match status" value="1"/>
</dbReference>
<protein>
    <submittedName>
        <fullName evidence="4">ITIH4-like protein</fullName>
    </submittedName>
</protein>
<dbReference type="Pfam" id="PF08487">
    <property type="entry name" value="VIT"/>
    <property type="match status" value="1"/>
</dbReference>
<feature type="region of interest" description="Disordered" evidence="1">
    <location>
        <begin position="738"/>
        <end position="787"/>
    </location>
</feature>
<dbReference type="SMART" id="SM00327">
    <property type="entry name" value="VWA"/>
    <property type="match status" value="1"/>
</dbReference>
<proteinExistence type="predicted"/>
<feature type="domain" description="VIT" evidence="3">
    <location>
        <begin position="20"/>
        <end position="149"/>
    </location>
</feature>
<dbReference type="SUPFAM" id="SSF53300">
    <property type="entry name" value="vWA-like"/>
    <property type="match status" value="1"/>
</dbReference>
<feature type="compositionally biased region" description="Acidic residues" evidence="1">
    <location>
        <begin position="697"/>
        <end position="709"/>
    </location>
</feature>
<evidence type="ECO:0000256" key="1">
    <source>
        <dbReference type="SAM" id="MobiDB-lite"/>
    </source>
</evidence>
<dbReference type="EMBL" id="CP111025">
    <property type="protein sequence ID" value="WAR26465.1"/>
    <property type="molecule type" value="Genomic_DNA"/>
</dbReference>
<sequence>MDNVNLRYVLTFITLATEVFSQYLSNDINGGKGPRVVSMAVRSDILYRFAETVVTSTVVNELYDARETTFDVNLPMDAFTSNFTLEVDGVSYNGEVKEKQQARQTYDKAKRKGQTAAHMFYNNESREITALRIPPVRNDILENAFGFPTTNELALVERPSPRTAYIRYNPSPAEQARDSSQGISGMFKVQYDVERSLDAGDMYIVDGYFVHFFAPVGIRPLRKRILFVLDVSGSMSFGRKIMQVKEAMTQVLTELKPEDLFNIVTFESISHAWSPTMRAATMENLVKATDYVQNLKPLGGTNVNDAMIDSIKILQDVNNVGVDAPIIVFLTDGDPTVGVTNFGKILNNVDLANREKIQIFSLAFGEDANFAFLKKISARNNAFARKIYVDSDATLQLTGFYNEISNVLLSKISFTYLDDTVNLTTVTQTQFPSFFEGSELVISGQLNELDDNFNAITMQVIGSSKTGVLEMSATTKVIENSKTAQHFKTRLDFSTIVKKTWAYLTIKKLLLEELKTENHLLREDLRHDAVRLAIKFNFVTPVTSMVVIKPEEKKADKADHNIQEDDAKALDAEEKDADPGTAALNASGTKALTATLKDAKALADSDPHFIVNVKGQFLHRNVILKKTKNRKGKLMGRLRVSGNIKRPRKVMATLGHRLNMATNSSVSCWMVQHNGGNLLDGNITDYLLRRKHSKESSDDDEDIADDVETEGTTFSPDVNKQTFNNEIDVETEGLTTLEADSFDKDVTDTLDYDDELNEDDENSEMISLEQDEKDNDIESDDTGSLKM</sequence>
<dbReference type="Pfam" id="PF00092">
    <property type="entry name" value="VWA"/>
    <property type="match status" value="1"/>
</dbReference>
<evidence type="ECO:0000259" key="2">
    <source>
        <dbReference type="PROSITE" id="PS50234"/>
    </source>
</evidence>
<organism evidence="4 5">
    <name type="scientific">Mya arenaria</name>
    <name type="common">Soft-shell clam</name>
    <dbReference type="NCBI Taxonomy" id="6604"/>
    <lineage>
        <taxon>Eukaryota</taxon>
        <taxon>Metazoa</taxon>
        <taxon>Spiralia</taxon>
        <taxon>Lophotrochozoa</taxon>
        <taxon>Mollusca</taxon>
        <taxon>Bivalvia</taxon>
        <taxon>Autobranchia</taxon>
        <taxon>Heteroconchia</taxon>
        <taxon>Euheterodonta</taxon>
        <taxon>Imparidentia</taxon>
        <taxon>Neoheterodontei</taxon>
        <taxon>Myida</taxon>
        <taxon>Myoidea</taxon>
        <taxon>Myidae</taxon>
        <taxon>Mya</taxon>
    </lineage>
</organism>
<feature type="domain" description="VWFA" evidence="2">
    <location>
        <begin position="224"/>
        <end position="404"/>
    </location>
</feature>
<evidence type="ECO:0000313" key="4">
    <source>
        <dbReference type="EMBL" id="WAR26465.1"/>
    </source>
</evidence>